<dbReference type="PROSITE" id="PS00483">
    <property type="entry name" value="DIHYDROOROTASE_2"/>
    <property type="match status" value="1"/>
</dbReference>
<dbReference type="InterPro" id="IPR006680">
    <property type="entry name" value="Amidohydro-rel"/>
</dbReference>
<proteinExistence type="inferred from homology"/>
<dbReference type="Gene3D" id="2.30.40.10">
    <property type="entry name" value="Urease, subunit C, domain 1"/>
    <property type="match status" value="1"/>
</dbReference>
<keyword evidence="4" id="KW-0479">Metal-binding</keyword>
<evidence type="ECO:0000256" key="4">
    <source>
        <dbReference type="ARBA" id="ARBA00022723"/>
    </source>
</evidence>
<keyword evidence="5 7" id="KW-0378">Hydrolase</keyword>
<gene>
    <name evidence="7" type="ORF">SKC38_00790</name>
</gene>
<dbReference type="RefSeq" id="WP_377974254.1">
    <property type="nucleotide sequence ID" value="NZ_JBBKYA010000001.1"/>
</dbReference>
<dbReference type="NCBIfam" id="NF006688">
    <property type="entry name" value="PRK09236.1"/>
    <property type="match status" value="1"/>
</dbReference>
<organism evidence="7 8">
    <name type="scientific">Aquirufa echingensis</name>
    <dbReference type="NCBI Taxonomy" id="3096516"/>
    <lineage>
        <taxon>Bacteria</taxon>
        <taxon>Pseudomonadati</taxon>
        <taxon>Bacteroidota</taxon>
        <taxon>Cytophagia</taxon>
        <taxon>Cytophagales</taxon>
        <taxon>Flectobacillaceae</taxon>
        <taxon>Aquirufa</taxon>
    </lineage>
</organism>
<name>A0ABW6CUY4_9BACT</name>
<comment type="similarity">
    <text evidence="3">Belongs to the metallo-dependent hydrolases superfamily. DHOase family. Class I DHOase subfamily.</text>
</comment>
<evidence type="ECO:0000313" key="7">
    <source>
        <dbReference type="EMBL" id="MFD3274760.1"/>
    </source>
</evidence>
<feature type="domain" description="Amidohydrolase-related" evidence="6">
    <location>
        <begin position="50"/>
        <end position="424"/>
    </location>
</feature>
<evidence type="ECO:0000259" key="6">
    <source>
        <dbReference type="Pfam" id="PF01979"/>
    </source>
</evidence>
<dbReference type="InterPro" id="IPR011059">
    <property type="entry name" value="Metal-dep_hydrolase_composite"/>
</dbReference>
<dbReference type="InterPro" id="IPR032466">
    <property type="entry name" value="Metal_Hydrolase"/>
</dbReference>
<accession>A0ABW6CUY4</accession>
<dbReference type="EC" id="3.5.2.3" evidence="7"/>
<evidence type="ECO:0000313" key="8">
    <source>
        <dbReference type="Proteomes" id="UP001598114"/>
    </source>
</evidence>
<comment type="caution">
    <text evidence="7">The sequence shown here is derived from an EMBL/GenBank/DDBJ whole genome shotgun (WGS) entry which is preliminary data.</text>
</comment>
<dbReference type="Pfam" id="PF01979">
    <property type="entry name" value="Amidohydro_1"/>
    <property type="match status" value="1"/>
</dbReference>
<dbReference type="SUPFAM" id="SSF51556">
    <property type="entry name" value="Metallo-dependent hydrolases"/>
    <property type="match status" value="1"/>
</dbReference>
<evidence type="ECO:0000256" key="2">
    <source>
        <dbReference type="ARBA" id="ARBA00002368"/>
    </source>
</evidence>
<dbReference type="InterPro" id="IPR002195">
    <property type="entry name" value="Dihydroorotase_CS"/>
</dbReference>
<dbReference type="EMBL" id="JBBKYA010000001">
    <property type="protein sequence ID" value="MFD3274760.1"/>
    <property type="molecule type" value="Genomic_DNA"/>
</dbReference>
<keyword evidence="8" id="KW-1185">Reference proteome</keyword>
<evidence type="ECO:0000256" key="3">
    <source>
        <dbReference type="ARBA" id="ARBA00010286"/>
    </source>
</evidence>
<dbReference type="SUPFAM" id="SSF51338">
    <property type="entry name" value="Composite domain of metallo-dependent hydrolases"/>
    <property type="match status" value="1"/>
</dbReference>
<dbReference type="Gene3D" id="3.20.20.140">
    <property type="entry name" value="Metal-dependent hydrolases"/>
    <property type="match status" value="1"/>
</dbReference>
<dbReference type="PANTHER" id="PTHR43668">
    <property type="entry name" value="ALLANTOINASE"/>
    <property type="match status" value="1"/>
</dbReference>
<dbReference type="GO" id="GO:0004151">
    <property type="term" value="F:dihydroorotase activity"/>
    <property type="evidence" value="ECO:0007669"/>
    <property type="project" value="UniProtKB-EC"/>
</dbReference>
<comment type="cofactor">
    <cofactor evidence="1">
        <name>Zn(2+)</name>
        <dbReference type="ChEBI" id="CHEBI:29105"/>
    </cofactor>
</comment>
<protein>
    <submittedName>
        <fullName evidence="7">Dihydroorotase</fullName>
        <ecNumber evidence="7">3.5.2.3</ecNumber>
    </submittedName>
</protein>
<evidence type="ECO:0000256" key="1">
    <source>
        <dbReference type="ARBA" id="ARBA00001947"/>
    </source>
</evidence>
<evidence type="ECO:0000256" key="5">
    <source>
        <dbReference type="ARBA" id="ARBA00022801"/>
    </source>
</evidence>
<dbReference type="PANTHER" id="PTHR43668:SF4">
    <property type="entry name" value="ALLANTOINASE"/>
    <property type="match status" value="1"/>
</dbReference>
<dbReference type="InterPro" id="IPR050138">
    <property type="entry name" value="DHOase/Allantoinase_Hydrolase"/>
</dbReference>
<comment type="function">
    <text evidence="2">Catalyzes the reversible cyclization of carbamoyl aspartate to dihydroorotate.</text>
</comment>
<reference evidence="7 8" key="1">
    <citation type="submission" date="2024-03" db="EMBL/GenBank/DDBJ databases">
        <title>Aquirufa genome sequencing.</title>
        <authorList>
            <person name="Pitt A."/>
            <person name="Hahn M.W."/>
        </authorList>
    </citation>
    <scope>NUCLEOTIDE SEQUENCE [LARGE SCALE GENOMIC DNA]</scope>
    <source>
        <strain evidence="7 8">PLAD-142S6K</strain>
    </source>
</reference>
<dbReference type="Proteomes" id="UP001598114">
    <property type="component" value="Unassembled WGS sequence"/>
</dbReference>
<sequence length="446" mass="50170">MKKYLITNALLINEGQTKPSDVLIAGERIERIGNEISDANAQVIDFQGNYLIPGMIDDQVHFRDPGLTYKADIHTESKAAVAGGITSFMDMPNTIPNTLTRALLEEKYQLAAQKSLANYSFFMGVTASNLEEALRVDNESVCGITDDGLYLEKQEILANNPEYLEKLFSRAETLVALHSEDDSVIRRNLQQYQQAYGDQIPIALHPAIRSSEACETATRRVLDIQKKYNNRLHFFHISTAAEAKLFSPEPIEKKRVTAEACIHHLCFTDADYENVGSKIMWNPSVKSEEDRVELLKALQDGRLDIIATDHAPHSLEEKTGNYLQIKSGALMVQHAILMLLELVGRGELALTTLVDKTSHRVADCYKMVDRGYIREGYFADLVEVAPSAPWEVKTQSLLYKCGWSPAVGRRFSHQIKRTFVSGNLCFQDGKFTNGQTGKRLQFHKIR</sequence>